<organism evidence="10 11">
    <name type="scientific">Hoeflea prorocentri</name>
    <dbReference type="NCBI Taxonomy" id="1922333"/>
    <lineage>
        <taxon>Bacteria</taxon>
        <taxon>Pseudomonadati</taxon>
        <taxon>Pseudomonadota</taxon>
        <taxon>Alphaproteobacteria</taxon>
        <taxon>Hyphomicrobiales</taxon>
        <taxon>Rhizobiaceae</taxon>
        <taxon>Hoeflea</taxon>
    </lineage>
</organism>
<feature type="active site" description="Nucleophile" evidence="7">
    <location>
        <position position="539"/>
    </location>
</feature>
<dbReference type="Pfam" id="PF03734">
    <property type="entry name" value="YkuD"/>
    <property type="match status" value="1"/>
</dbReference>
<dbReference type="GO" id="GO:0016740">
    <property type="term" value="F:transferase activity"/>
    <property type="evidence" value="ECO:0007669"/>
    <property type="project" value="UniProtKB-KW"/>
</dbReference>
<comment type="similarity">
    <text evidence="2">Belongs to the YkuD family.</text>
</comment>
<dbReference type="InterPro" id="IPR045380">
    <property type="entry name" value="LD_TPept_scaffold_dom"/>
</dbReference>
<gene>
    <name evidence="10" type="ORF">OQ273_05870</name>
</gene>
<evidence type="ECO:0000256" key="3">
    <source>
        <dbReference type="ARBA" id="ARBA00022679"/>
    </source>
</evidence>
<keyword evidence="11" id="KW-1185">Reference proteome</keyword>
<evidence type="ECO:0000256" key="1">
    <source>
        <dbReference type="ARBA" id="ARBA00004752"/>
    </source>
</evidence>
<dbReference type="Pfam" id="PF20142">
    <property type="entry name" value="Scaffold"/>
    <property type="match status" value="1"/>
</dbReference>
<dbReference type="EMBL" id="JAPJZI010000001">
    <property type="protein sequence ID" value="MDA5398096.1"/>
    <property type="molecule type" value="Genomic_DNA"/>
</dbReference>
<dbReference type="Proteomes" id="UP001151234">
    <property type="component" value="Unassembled WGS sequence"/>
</dbReference>
<accession>A0A9X3ZGY1</accession>
<dbReference type="Gene3D" id="1.10.101.10">
    <property type="entry name" value="PGBD-like superfamily/PGBD"/>
    <property type="match status" value="1"/>
</dbReference>
<dbReference type="PANTHER" id="PTHR41533:SF2">
    <property type="entry name" value="BLR7131 PROTEIN"/>
    <property type="match status" value="1"/>
</dbReference>
<comment type="caution">
    <text evidence="10">The sequence shown here is derived from an EMBL/GenBank/DDBJ whole genome shotgun (WGS) entry which is preliminary data.</text>
</comment>
<dbReference type="GO" id="GO:0004180">
    <property type="term" value="F:carboxypeptidase activity"/>
    <property type="evidence" value="ECO:0007669"/>
    <property type="project" value="UniProtKB-ARBA"/>
</dbReference>
<reference evidence="10" key="1">
    <citation type="submission" date="2022-11" db="EMBL/GenBank/DDBJ databases">
        <title>Draft genome sequence of Hoeflea poritis E7-10 and Hoeflea prorocentri PM5-8, separated from scleractinian coral Porites lutea and marine dinoflagellate.</title>
        <authorList>
            <person name="Zhang G."/>
            <person name="Wei Q."/>
            <person name="Cai L."/>
        </authorList>
    </citation>
    <scope>NUCLEOTIDE SEQUENCE</scope>
    <source>
        <strain evidence="10">PM5-8</strain>
    </source>
</reference>
<dbReference type="GO" id="GO:0071555">
    <property type="term" value="P:cell wall organization"/>
    <property type="evidence" value="ECO:0007669"/>
    <property type="project" value="UniProtKB-UniRule"/>
</dbReference>
<protein>
    <submittedName>
        <fullName evidence="10">L,D-transpeptidase family protein</fullName>
    </submittedName>
</protein>
<keyword evidence="6 7" id="KW-0961">Cell wall biogenesis/degradation</keyword>
<dbReference type="InterPro" id="IPR052905">
    <property type="entry name" value="LD-transpeptidase_YkuD-like"/>
</dbReference>
<dbReference type="InterPro" id="IPR036365">
    <property type="entry name" value="PGBD-like_sf"/>
</dbReference>
<dbReference type="AlphaFoldDB" id="A0A9X3ZGY1"/>
<dbReference type="SUPFAM" id="SSF141523">
    <property type="entry name" value="L,D-transpeptidase catalytic domain-like"/>
    <property type="match status" value="1"/>
</dbReference>
<evidence type="ECO:0000256" key="2">
    <source>
        <dbReference type="ARBA" id="ARBA00005992"/>
    </source>
</evidence>
<dbReference type="InterPro" id="IPR038063">
    <property type="entry name" value="Transpep_catalytic_dom"/>
</dbReference>
<feature type="active site" description="Proton donor/acceptor" evidence="7">
    <location>
        <position position="520"/>
    </location>
</feature>
<feature type="domain" description="L,D-TPase catalytic" evidence="9">
    <location>
        <begin position="389"/>
        <end position="560"/>
    </location>
</feature>
<feature type="signal peptide" evidence="8">
    <location>
        <begin position="1"/>
        <end position="26"/>
    </location>
</feature>
<dbReference type="InterPro" id="IPR002477">
    <property type="entry name" value="Peptidoglycan-bd-like"/>
</dbReference>
<dbReference type="InterPro" id="IPR005490">
    <property type="entry name" value="LD_TPept_cat_dom"/>
</dbReference>
<comment type="pathway">
    <text evidence="1 7">Cell wall biogenesis; peptidoglycan biosynthesis.</text>
</comment>
<keyword evidence="5 7" id="KW-0573">Peptidoglycan synthesis</keyword>
<evidence type="ECO:0000256" key="7">
    <source>
        <dbReference type="PROSITE-ProRule" id="PRU01373"/>
    </source>
</evidence>
<feature type="chain" id="PRO_5040999199" evidence="8">
    <location>
        <begin position="27"/>
        <end position="623"/>
    </location>
</feature>
<dbReference type="PANTHER" id="PTHR41533">
    <property type="entry name" value="L,D-TRANSPEPTIDASE HI_1667-RELATED"/>
    <property type="match status" value="1"/>
</dbReference>
<dbReference type="GO" id="GO:0009252">
    <property type="term" value="P:peptidoglycan biosynthetic process"/>
    <property type="evidence" value="ECO:0007669"/>
    <property type="project" value="UniProtKB-KW"/>
</dbReference>
<evidence type="ECO:0000256" key="5">
    <source>
        <dbReference type="ARBA" id="ARBA00022984"/>
    </source>
</evidence>
<evidence type="ECO:0000313" key="10">
    <source>
        <dbReference type="EMBL" id="MDA5398096.1"/>
    </source>
</evidence>
<dbReference type="CDD" id="cd16913">
    <property type="entry name" value="YkuD_like"/>
    <property type="match status" value="1"/>
</dbReference>
<evidence type="ECO:0000259" key="9">
    <source>
        <dbReference type="PROSITE" id="PS52029"/>
    </source>
</evidence>
<evidence type="ECO:0000313" key="11">
    <source>
        <dbReference type="Proteomes" id="UP001151234"/>
    </source>
</evidence>
<dbReference type="GO" id="GO:0008360">
    <property type="term" value="P:regulation of cell shape"/>
    <property type="evidence" value="ECO:0007669"/>
    <property type="project" value="UniProtKB-UniRule"/>
</dbReference>
<dbReference type="Pfam" id="PF01471">
    <property type="entry name" value="PG_binding_1"/>
    <property type="match status" value="1"/>
</dbReference>
<keyword evidence="8" id="KW-0732">Signal</keyword>
<evidence type="ECO:0000256" key="6">
    <source>
        <dbReference type="ARBA" id="ARBA00023316"/>
    </source>
</evidence>
<dbReference type="PROSITE" id="PS52029">
    <property type="entry name" value="LD_TPASE"/>
    <property type="match status" value="1"/>
</dbReference>
<keyword evidence="4 7" id="KW-0133">Cell shape</keyword>
<proteinExistence type="inferred from homology"/>
<dbReference type="RefSeq" id="WP_267989536.1">
    <property type="nucleotide sequence ID" value="NZ_JAPJZI010000001.1"/>
</dbReference>
<dbReference type="Gene3D" id="2.40.440.10">
    <property type="entry name" value="L,D-transpeptidase catalytic domain-like"/>
    <property type="match status" value="1"/>
</dbReference>
<evidence type="ECO:0000256" key="4">
    <source>
        <dbReference type="ARBA" id="ARBA00022960"/>
    </source>
</evidence>
<dbReference type="InterPro" id="IPR036366">
    <property type="entry name" value="PGBDSf"/>
</dbReference>
<evidence type="ECO:0000256" key="8">
    <source>
        <dbReference type="SAM" id="SignalP"/>
    </source>
</evidence>
<sequence>MRKSLVMLACVFGVGAVLPTAPPAFAQSSLFEVIFGQQQRGKRHRQRQIEKFRAQRATKPAPRVKAPSFYNYKPDAVKTVDLSPLAEIEVASAEPMVIPPIPQDEFERSLRHLEGHRIQALKEVGDALIEYYKANHAFVWVTDMKPNARAMAAMEELAAADMYGLSSDDYRVDVPGDDYDPTKTSERLREMIQFEVALSAKALRYVLDATRGRVDPNRLSGYHDFKRKEVDLVSALGNLAATSDAKVYLQGSNPGNDQFEALSAELAELRAADAEDHIEIAEGTFLKPGRSSPELKNIVAAIRKRGSDTLLVDHGITLMEYQADGGDLYTPELVSMVRAFQTESGLKPDGIVGKMTIGKLSGMTNETKIGKVILAMERLRWLPRDLGTRHVFINQPAYEATYMNNGKEGISMRAVVGKKSNQTSFFYDEIETVEYNPYWGVPRSIIVNEMLPKLRRDPSYLDRQGYELTDRRGRRVASRNIDWYSVGSKIPVDVRQPPGKRNALGELKIMFPNKHAIYMHDTPAKKLFSRDARAFSHGCVRLQDPRGMAAAVLGTSRDHIAQQIAKGRNMAEPVPGKIPVYVSYFTAWPGEDGTIGYYADMYDRDKHLNKAIKRTEQTRQAQS</sequence>
<keyword evidence="3" id="KW-0808">Transferase</keyword>
<name>A0A9X3ZGY1_9HYPH</name>
<dbReference type="SUPFAM" id="SSF47090">
    <property type="entry name" value="PGBD-like"/>
    <property type="match status" value="1"/>
</dbReference>